<reference evidence="1" key="1">
    <citation type="submission" date="2023-07" db="EMBL/GenBank/DDBJ databases">
        <authorList>
            <consortium name="AG Swart"/>
            <person name="Singh M."/>
            <person name="Singh A."/>
            <person name="Seah K."/>
            <person name="Emmerich C."/>
        </authorList>
    </citation>
    <scope>NUCLEOTIDE SEQUENCE</scope>
    <source>
        <strain evidence="1">DP1</strain>
    </source>
</reference>
<protein>
    <submittedName>
        <fullName evidence="1">Uncharacterized protein</fullName>
    </submittedName>
</protein>
<proteinExistence type="predicted"/>
<evidence type="ECO:0000313" key="1">
    <source>
        <dbReference type="EMBL" id="CAI2380008.1"/>
    </source>
</evidence>
<evidence type="ECO:0000313" key="2">
    <source>
        <dbReference type="Proteomes" id="UP001295684"/>
    </source>
</evidence>
<dbReference type="EMBL" id="CAMPGE010021906">
    <property type="protein sequence ID" value="CAI2380008.1"/>
    <property type="molecule type" value="Genomic_DNA"/>
</dbReference>
<dbReference type="AlphaFoldDB" id="A0AAD1XV79"/>
<accession>A0AAD1XV79</accession>
<dbReference type="Proteomes" id="UP001295684">
    <property type="component" value="Unassembled WGS sequence"/>
</dbReference>
<name>A0AAD1XV79_EUPCR</name>
<comment type="caution">
    <text evidence="1">The sequence shown here is derived from an EMBL/GenBank/DDBJ whole genome shotgun (WGS) entry which is preliminary data.</text>
</comment>
<sequence>MDQNQNKPISKRTRRLCFTYYEDDENDKHSSEKSEVQRETNKRIVNLQKVDLVVT</sequence>
<keyword evidence="2" id="KW-1185">Reference proteome</keyword>
<gene>
    <name evidence="1" type="ORF">ECRASSUSDP1_LOCUS21432</name>
</gene>
<organism evidence="1 2">
    <name type="scientific">Euplotes crassus</name>
    <dbReference type="NCBI Taxonomy" id="5936"/>
    <lineage>
        <taxon>Eukaryota</taxon>
        <taxon>Sar</taxon>
        <taxon>Alveolata</taxon>
        <taxon>Ciliophora</taxon>
        <taxon>Intramacronucleata</taxon>
        <taxon>Spirotrichea</taxon>
        <taxon>Hypotrichia</taxon>
        <taxon>Euplotida</taxon>
        <taxon>Euplotidae</taxon>
        <taxon>Moneuplotes</taxon>
    </lineage>
</organism>